<dbReference type="Proteomes" id="UP001150942">
    <property type="component" value="Unassembled WGS sequence"/>
</dbReference>
<name>A0A9W9MYU1_9EURO</name>
<comment type="caution">
    <text evidence="1">The sequence shown here is derived from an EMBL/GenBank/DDBJ whole genome shotgun (WGS) entry which is preliminary data.</text>
</comment>
<accession>A0A9W9MYU1</accession>
<dbReference type="AlphaFoldDB" id="A0A9W9MYU1"/>
<reference evidence="1" key="1">
    <citation type="submission" date="2022-11" db="EMBL/GenBank/DDBJ databases">
        <authorList>
            <person name="Petersen C."/>
        </authorList>
    </citation>
    <scope>NUCLEOTIDE SEQUENCE</scope>
    <source>
        <strain evidence="1">IBT 20477</strain>
    </source>
</reference>
<gene>
    <name evidence="1" type="ORF">N7449_004214</name>
</gene>
<proteinExistence type="predicted"/>
<dbReference type="EMBL" id="JAPQKQ010000002">
    <property type="protein sequence ID" value="KAJ5209835.1"/>
    <property type="molecule type" value="Genomic_DNA"/>
</dbReference>
<protein>
    <submittedName>
        <fullName evidence="1">Uncharacterized protein</fullName>
    </submittedName>
</protein>
<organism evidence="1 2">
    <name type="scientific">Penicillium cf. viridicatum</name>
    <dbReference type="NCBI Taxonomy" id="2972119"/>
    <lineage>
        <taxon>Eukaryota</taxon>
        <taxon>Fungi</taxon>
        <taxon>Dikarya</taxon>
        <taxon>Ascomycota</taxon>
        <taxon>Pezizomycotina</taxon>
        <taxon>Eurotiomycetes</taxon>
        <taxon>Eurotiomycetidae</taxon>
        <taxon>Eurotiales</taxon>
        <taxon>Aspergillaceae</taxon>
        <taxon>Penicillium</taxon>
    </lineage>
</organism>
<keyword evidence="2" id="KW-1185">Reference proteome</keyword>
<reference evidence="1" key="2">
    <citation type="journal article" date="2023" name="IMA Fungus">
        <title>Comparative genomic study of the Penicillium genus elucidates a diverse pangenome and 15 lateral gene transfer events.</title>
        <authorList>
            <person name="Petersen C."/>
            <person name="Sorensen T."/>
            <person name="Nielsen M.R."/>
            <person name="Sondergaard T.E."/>
            <person name="Sorensen J.L."/>
            <person name="Fitzpatrick D.A."/>
            <person name="Frisvad J.C."/>
            <person name="Nielsen K.L."/>
        </authorList>
    </citation>
    <scope>NUCLEOTIDE SEQUENCE</scope>
    <source>
        <strain evidence="1">IBT 20477</strain>
    </source>
</reference>
<sequence>MSISPSTNKRSIVVSDNRAETAWGEYLLIAVVVVFDSKLWNWQATIDCKHGGAIFKSVIVNPYVSKKTIGQDYESKFAVAVMDCRRARKKKNCTPR</sequence>
<evidence type="ECO:0000313" key="2">
    <source>
        <dbReference type="Proteomes" id="UP001150942"/>
    </source>
</evidence>
<evidence type="ECO:0000313" key="1">
    <source>
        <dbReference type="EMBL" id="KAJ5209835.1"/>
    </source>
</evidence>